<dbReference type="Gene3D" id="3.30.70.270">
    <property type="match status" value="2"/>
</dbReference>
<dbReference type="InterPro" id="IPR043502">
    <property type="entry name" value="DNA/RNA_pol_sf"/>
</dbReference>
<keyword evidence="4" id="KW-0548">Nucleotidyltransferase</keyword>
<feature type="domain" description="Reverse transcriptase/retrotransposon-derived protein RNase H-like" evidence="3">
    <location>
        <begin position="214"/>
        <end position="307"/>
    </location>
</feature>
<reference evidence="4" key="1">
    <citation type="journal article" date="2019" name="Sci. Rep.">
        <title>Draft genome of Tanacetum cinerariifolium, the natural source of mosquito coil.</title>
        <authorList>
            <person name="Yamashiro T."/>
            <person name="Shiraishi A."/>
            <person name="Satake H."/>
            <person name="Nakayama K."/>
        </authorList>
    </citation>
    <scope>NUCLEOTIDE SEQUENCE</scope>
</reference>
<dbReference type="FunFam" id="3.30.70.270:FF:000020">
    <property type="entry name" value="Transposon Tf2-6 polyprotein-like Protein"/>
    <property type="match status" value="1"/>
</dbReference>
<dbReference type="PANTHER" id="PTHR37984">
    <property type="entry name" value="PROTEIN CBG26694"/>
    <property type="match status" value="1"/>
</dbReference>
<keyword evidence="4" id="KW-0808">Transferase</keyword>
<protein>
    <submittedName>
        <fullName evidence="4">Putative reverse transcriptase domain-containing protein</fullName>
    </submittedName>
</protein>
<dbReference type="AlphaFoldDB" id="A0A699I1H2"/>
<dbReference type="EMBL" id="BKCJ010223790">
    <property type="protein sequence ID" value="GEY93279.1"/>
    <property type="molecule type" value="Genomic_DNA"/>
</dbReference>
<proteinExistence type="predicted"/>
<comment type="caution">
    <text evidence="4">The sequence shown here is derived from an EMBL/GenBank/DDBJ whole genome shotgun (WGS) entry which is preliminary data.</text>
</comment>
<evidence type="ECO:0000256" key="2">
    <source>
        <dbReference type="SAM" id="MobiDB-lite"/>
    </source>
</evidence>
<accession>A0A699I1H2</accession>
<dbReference type="PANTHER" id="PTHR37984:SF5">
    <property type="entry name" value="PROTEIN NYNRIN-LIKE"/>
    <property type="match status" value="1"/>
</dbReference>
<feature type="region of interest" description="Disordered" evidence="2">
    <location>
        <begin position="46"/>
        <end position="71"/>
    </location>
</feature>
<evidence type="ECO:0000259" key="3">
    <source>
        <dbReference type="Pfam" id="PF17919"/>
    </source>
</evidence>
<dbReference type="InterPro" id="IPR050951">
    <property type="entry name" value="Retrovirus_Pol_polyprotein"/>
</dbReference>
<dbReference type="InterPro" id="IPR043128">
    <property type="entry name" value="Rev_trsase/Diguanyl_cyclase"/>
</dbReference>
<gene>
    <name evidence="4" type="ORF">Tci_465253</name>
</gene>
<dbReference type="Pfam" id="PF17919">
    <property type="entry name" value="RT_RNaseH_2"/>
    <property type="match status" value="1"/>
</dbReference>
<dbReference type="GO" id="GO:0003964">
    <property type="term" value="F:RNA-directed DNA polymerase activity"/>
    <property type="evidence" value="ECO:0007669"/>
    <property type="project" value="UniProtKB-KW"/>
</dbReference>
<organism evidence="4">
    <name type="scientific">Tanacetum cinerariifolium</name>
    <name type="common">Dalmatian daisy</name>
    <name type="synonym">Chrysanthemum cinerariifolium</name>
    <dbReference type="NCBI Taxonomy" id="118510"/>
    <lineage>
        <taxon>Eukaryota</taxon>
        <taxon>Viridiplantae</taxon>
        <taxon>Streptophyta</taxon>
        <taxon>Embryophyta</taxon>
        <taxon>Tracheophyta</taxon>
        <taxon>Spermatophyta</taxon>
        <taxon>Magnoliopsida</taxon>
        <taxon>eudicotyledons</taxon>
        <taxon>Gunneridae</taxon>
        <taxon>Pentapetalae</taxon>
        <taxon>asterids</taxon>
        <taxon>campanulids</taxon>
        <taxon>Asterales</taxon>
        <taxon>Asteraceae</taxon>
        <taxon>Asteroideae</taxon>
        <taxon>Anthemideae</taxon>
        <taxon>Anthemidinae</taxon>
        <taxon>Tanacetum</taxon>
    </lineage>
</organism>
<name>A0A699I1H2_TANCI</name>
<dbReference type="InterPro" id="IPR041577">
    <property type="entry name" value="RT_RNaseH_2"/>
</dbReference>
<evidence type="ECO:0000313" key="4">
    <source>
        <dbReference type="EMBL" id="GEY93279.1"/>
    </source>
</evidence>
<keyword evidence="4" id="KW-0695">RNA-directed DNA polymerase</keyword>
<sequence>MSSVKIEHIVAQRVVDAIEVITFYKTRIRMAYDSMDQVVCQEANVSRNANNKRKSENNLRGNRVQQPPHKRQNVVIHIPYGNEVLIIQGNGSDEGRLSVYSKIDLRSRYHQLRVREDDILKTAFRTRYGYYKFQVMPFGLTNAPTFLGHVIDNECIHVDPIKIDSIKDWASLKTPTEIRQFLGLFGYYQRFIEGFLKVAKPMTKLTQMAVKFDWGEKEEATFQLLNQKLCSAPILALPKGCENFMVYCDASYKGLGMVLMQIEKVIANASRQLKVHEKNHTTHNLELRVMVVALKSWRHHLYGIKCVVFTDHKSLQQIATYVSECLTCAKVKVEHKKTTWLTEVGDSQLTGPEIVHETIEKIIQIKRRIQAARDRQKSYADVRRKPLEFQVGDKVMLKVSPWKGVIRFGKQEI</sequence>
<evidence type="ECO:0000256" key="1">
    <source>
        <dbReference type="ARBA" id="ARBA00023268"/>
    </source>
</evidence>
<dbReference type="Gene3D" id="3.10.10.10">
    <property type="entry name" value="HIV Type 1 Reverse Transcriptase, subunit A, domain 1"/>
    <property type="match status" value="1"/>
</dbReference>
<dbReference type="SUPFAM" id="SSF56672">
    <property type="entry name" value="DNA/RNA polymerases"/>
    <property type="match status" value="1"/>
</dbReference>
<keyword evidence="1" id="KW-0511">Multifunctional enzyme</keyword>